<dbReference type="GO" id="GO:1990904">
    <property type="term" value="C:ribonucleoprotein complex"/>
    <property type="evidence" value="ECO:0007669"/>
    <property type="project" value="UniProtKB-KW"/>
</dbReference>
<gene>
    <name evidence="5" type="ORF">H0A75_01300</name>
</gene>
<keyword evidence="3" id="KW-0687">Ribonucleoprotein</keyword>
<feature type="coiled-coil region" evidence="4">
    <location>
        <begin position="14"/>
        <end position="62"/>
    </location>
</feature>
<sequence>MIMMLNQVCYKEKLRLLKEEQIELQARVVVTEEQLETAEDYLKQAESQREECQDKYKQVSHELGQKCRVQRSFCTRRTAATTLDAGDE</sequence>
<dbReference type="InterPro" id="IPR001892">
    <property type="entry name" value="Ribosomal_uS13"/>
</dbReference>
<dbReference type="AlphaFoldDB" id="A0A7Z0MN71"/>
<keyword evidence="4" id="KW-0175">Coiled coil</keyword>
<dbReference type="SUPFAM" id="SSF57997">
    <property type="entry name" value="Tropomyosin"/>
    <property type="match status" value="1"/>
</dbReference>
<comment type="similarity">
    <text evidence="1">Belongs to the universal ribosomal protein uS13 family.</text>
</comment>
<evidence type="ECO:0000313" key="6">
    <source>
        <dbReference type="Proteomes" id="UP000537890"/>
    </source>
</evidence>
<dbReference type="GO" id="GO:0005840">
    <property type="term" value="C:ribosome"/>
    <property type="evidence" value="ECO:0007669"/>
    <property type="project" value="UniProtKB-KW"/>
</dbReference>
<accession>A0A7Z0MN71</accession>
<dbReference type="PIRSF" id="PIRSF002134">
    <property type="entry name" value="Ribosomal_S13"/>
    <property type="match status" value="1"/>
</dbReference>
<dbReference type="GO" id="GO:0003735">
    <property type="term" value="F:structural constituent of ribosome"/>
    <property type="evidence" value="ECO:0007669"/>
    <property type="project" value="InterPro"/>
</dbReference>
<proteinExistence type="inferred from homology"/>
<comment type="caution">
    <text evidence="5">The sequence shown here is derived from an EMBL/GenBank/DDBJ whole genome shotgun (WGS) entry which is preliminary data.</text>
</comment>
<keyword evidence="2" id="KW-0689">Ribosomal protein</keyword>
<evidence type="ECO:0000313" key="5">
    <source>
        <dbReference type="EMBL" id="NYT46527.1"/>
    </source>
</evidence>
<evidence type="ECO:0000256" key="4">
    <source>
        <dbReference type="SAM" id="Coils"/>
    </source>
</evidence>
<name>A0A7Z0MN71_9GAMM</name>
<evidence type="ECO:0000256" key="2">
    <source>
        <dbReference type="ARBA" id="ARBA00022980"/>
    </source>
</evidence>
<dbReference type="Proteomes" id="UP000537890">
    <property type="component" value="Unassembled WGS sequence"/>
</dbReference>
<reference evidence="5 6" key="1">
    <citation type="submission" date="2020-05" db="EMBL/GenBank/DDBJ databases">
        <title>Horizontal transmission and recombination maintain forever young bacterial symbiont genomes.</title>
        <authorList>
            <person name="Russell S.L."/>
            <person name="Pepper-Tunick E."/>
            <person name="Svedberg J."/>
            <person name="Byrne A."/>
            <person name="Ruelas Castillo J."/>
            <person name="Vollmers C."/>
            <person name="Beinart R.A."/>
            <person name="Corbett-Detig R."/>
        </authorList>
    </citation>
    <scope>NUCLEOTIDE SEQUENCE [LARGE SCALE GENOMIC DNA]</scope>
    <source>
        <strain evidence="5">4727-3</strain>
    </source>
</reference>
<evidence type="ECO:0000256" key="3">
    <source>
        <dbReference type="ARBA" id="ARBA00023274"/>
    </source>
</evidence>
<dbReference type="GO" id="GO:0006412">
    <property type="term" value="P:translation"/>
    <property type="evidence" value="ECO:0007669"/>
    <property type="project" value="InterPro"/>
</dbReference>
<evidence type="ECO:0000256" key="1">
    <source>
        <dbReference type="ARBA" id="ARBA00008080"/>
    </source>
</evidence>
<dbReference type="EMBL" id="JACCHS010000010">
    <property type="protein sequence ID" value="NYT46527.1"/>
    <property type="molecule type" value="Genomic_DNA"/>
</dbReference>
<organism evidence="5 6">
    <name type="scientific">Candidatus Methanofishera endochildressiae</name>
    <dbReference type="NCBI Taxonomy" id="2738884"/>
    <lineage>
        <taxon>Bacteria</taxon>
        <taxon>Pseudomonadati</taxon>
        <taxon>Pseudomonadota</taxon>
        <taxon>Gammaproteobacteria</taxon>
        <taxon>Candidatus Methanofishera</taxon>
    </lineage>
</organism>
<protein>
    <submittedName>
        <fullName evidence="5">Uncharacterized protein</fullName>
    </submittedName>
</protein>
<dbReference type="GO" id="GO:0003723">
    <property type="term" value="F:RNA binding"/>
    <property type="evidence" value="ECO:0007669"/>
    <property type="project" value="InterPro"/>
</dbReference>